<evidence type="ECO:0000313" key="3">
    <source>
        <dbReference type="Proteomes" id="UP000694388"/>
    </source>
</evidence>
<dbReference type="SMART" id="SM00320">
    <property type="entry name" value="WD40"/>
    <property type="match status" value="4"/>
</dbReference>
<dbReference type="PANTHER" id="PTHR44464:SF1">
    <property type="entry name" value="WD REPEAT-CONTAINING PROTEIN 17"/>
    <property type="match status" value="1"/>
</dbReference>
<keyword evidence="1" id="KW-0853">WD repeat</keyword>
<evidence type="ECO:0000313" key="2">
    <source>
        <dbReference type="Ensembl" id="ENSEBUP00000010004.1"/>
    </source>
</evidence>
<name>A0A8C4Q599_EPTBU</name>
<dbReference type="Ensembl" id="ENSEBUT00000010540.1">
    <property type="protein sequence ID" value="ENSEBUP00000010004.1"/>
    <property type="gene ID" value="ENSEBUG00000006420.1"/>
</dbReference>
<dbReference type="PROSITE" id="PS50294">
    <property type="entry name" value="WD_REPEATS_REGION"/>
    <property type="match status" value="1"/>
</dbReference>
<keyword evidence="3" id="KW-1185">Reference proteome</keyword>
<sequence length="214" mass="24224">MDQHHYEFKLRAIMSEHKRTITAISWSPHCPEVFASASMDGLLIIWNVIERKVVSRLKLIEDTPSFLSWCPDCSDTVTFTSPSGPLYLWTVSETESNVVPHHEAHNFLSEVCLFRWHPQNNGRVVFGHSDGSISIFQPGRKSQKHMLRPEALEGTDEEDPITALEWDPLSAAYLLVANQGNGLRLLDVDSLTCITCFSLPSIVMTVRCLTWLKT</sequence>
<dbReference type="InterPro" id="IPR001680">
    <property type="entry name" value="WD40_rpt"/>
</dbReference>
<reference evidence="2" key="1">
    <citation type="submission" date="2025-08" db="UniProtKB">
        <authorList>
            <consortium name="Ensembl"/>
        </authorList>
    </citation>
    <scope>IDENTIFICATION</scope>
</reference>
<accession>A0A8C4Q599</accession>
<dbReference type="SUPFAM" id="SSF50978">
    <property type="entry name" value="WD40 repeat-like"/>
    <property type="match status" value="1"/>
</dbReference>
<evidence type="ECO:0000256" key="1">
    <source>
        <dbReference type="PROSITE-ProRule" id="PRU00221"/>
    </source>
</evidence>
<dbReference type="PANTHER" id="PTHR44464">
    <property type="entry name" value="WD REPEAT-CONTAINING PROTEIN 17"/>
    <property type="match status" value="1"/>
</dbReference>
<dbReference type="Pfam" id="PF00400">
    <property type="entry name" value="WD40"/>
    <property type="match status" value="1"/>
</dbReference>
<dbReference type="InterPro" id="IPR015943">
    <property type="entry name" value="WD40/YVTN_repeat-like_dom_sf"/>
</dbReference>
<feature type="repeat" description="WD" evidence="1">
    <location>
        <begin position="14"/>
        <end position="56"/>
    </location>
</feature>
<dbReference type="PROSITE" id="PS50082">
    <property type="entry name" value="WD_REPEATS_2"/>
    <property type="match status" value="1"/>
</dbReference>
<protein>
    <submittedName>
        <fullName evidence="2">Uncharacterized protein</fullName>
    </submittedName>
</protein>
<dbReference type="Proteomes" id="UP000694388">
    <property type="component" value="Unplaced"/>
</dbReference>
<dbReference type="Gene3D" id="2.130.10.10">
    <property type="entry name" value="YVTN repeat-like/Quinoprotein amine dehydrogenase"/>
    <property type="match status" value="1"/>
</dbReference>
<organism evidence="2 3">
    <name type="scientific">Eptatretus burgeri</name>
    <name type="common">Inshore hagfish</name>
    <dbReference type="NCBI Taxonomy" id="7764"/>
    <lineage>
        <taxon>Eukaryota</taxon>
        <taxon>Metazoa</taxon>
        <taxon>Chordata</taxon>
        <taxon>Craniata</taxon>
        <taxon>Vertebrata</taxon>
        <taxon>Cyclostomata</taxon>
        <taxon>Myxini</taxon>
        <taxon>Myxiniformes</taxon>
        <taxon>Myxinidae</taxon>
        <taxon>Eptatretinae</taxon>
        <taxon>Eptatretus</taxon>
    </lineage>
</organism>
<dbReference type="InterPro" id="IPR036322">
    <property type="entry name" value="WD40_repeat_dom_sf"/>
</dbReference>
<proteinExistence type="predicted"/>
<reference evidence="2" key="2">
    <citation type="submission" date="2025-09" db="UniProtKB">
        <authorList>
            <consortium name="Ensembl"/>
        </authorList>
    </citation>
    <scope>IDENTIFICATION</scope>
</reference>
<dbReference type="GeneTree" id="ENSGT00940000158602"/>
<dbReference type="AlphaFoldDB" id="A0A8C4Q599"/>